<reference evidence="3" key="1">
    <citation type="submission" date="2023-11" db="EMBL/GenBank/DDBJ databases">
        <authorList>
            <person name="Alioto T."/>
            <person name="Alioto T."/>
            <person name="Gomez Garrido J."/>
        </authorList>
    </citation>
    <scope>NUCLEOTIDE SEQUENCE</scope>
</reference>
<evidence type="ECO:0000256" key="2">
    <source>
        <dbReference type="SAM" id="MobiDB-lite"/>
    </source>
</evidence>
<feature type="region of interest" description="Disordered" evidence="2">
    <location>
        <begin position="667"/>
        <end position="689"/>
    </location>
</feature>
<organism evidence="3 4">
    <name type="scientific">Lecanosticta acicola</name>
    <dbReference type="NCBI Taxonomy" id="111012"/>
    <lineage>
        <taxon>Eukaryota</taxon>
        <taxon>Fungi</taxon>
        <taxon>Dikarya</taxon>
        <taxon>Ascomycota</taxon>
        <taxon>Pezizomycotina</taxon>
        <taxon>Dothideomycetes</taxon>
        <taxon>Dothideomycetidae</taxon>
        <taxon>Mycosphaerellales</taxon>
        <taxon>Mycosphaerellaceae</taxon>
        <taxon>Lecanosticta</taxon>
    </lineage>
</organism>
<dbReference type="Proteomes" id="UP001296104">
    <property type="component" value="Unassembled WGS sequence"/>
</dbReference>
<name>A0AAI8Z3G0_9PEZI</name>
<feature type="compositionally biased region" description="Basic and acidic residues" evidence="2">
    <location>
        <begin position="336"/>
        <end position="350"/>
    </location>
</feature>
<gene>
    <name evidence="3" type="ORF">LECACI_7A006929</name>
</gene>
<feature type="region of interest" description="Disordered" evidence="2">
    <location>
        <begin position="333"/>
        <end position="359"/>
    </location>
</feature>
<proteinExistence type="predicted"/>
<comment type="caution">
    <text evidence="3">The sequence shown here is derived from an EMBL/GenBank/DDBJ whole genome shotgun (WGS) entry which is preliminary data.</text>
</comment>
<evidence type="ECO:0000313" key="4">
    <source>
        <dbReference type="Proteomes" id="UP001296104"/>
    </source>
</evidence>
<accession>A0AAI8Z3G0</accession>
<keyword evidence="4" id="KW-1185">Reference proteome</keyword>
<evidence type="ECO:0000256" key="1">
    <source>
        <dbReference type="SAM" id="Coils"/>
    </source>
</evidence>
<feature type="compositionally biased region" description="Polar residues" evidence="2">
    <location>
        <begin position="300"/>
        <end position="311"/>
    </location>
</feature>
<keyword evidence="1" id="KW-0175">Coiled coil</keyword>
<feature type="region of interest" description="Disordered" evidence="2">
    <location>
        <begin position="167"/>
        <end position="261"/>
    </location>
</feature>
<evidence type="ECO:0000313" key="3">
    <source>
        <dbReference type="EMBL" id="CAK4031771.1"/>
    </source>
</evidence>
<feature type="region of interest" description="Disordered" evidence="2">
    <location>
        <begin position="42"/>
        <end position="61"/>
    </location>
</feature>
<feature type="region of interest" description="Disordered" evidence="2">
    <location>
        <begin position="381"/>
        <end position="403"/>
    </location>
</feature>
<protein>
    <submittedName>
        <fullName evidence="3">Uncharacterized protein</fullName>
    </submittedName>
</protein>
<feature type="region of interest" description="Disordered" evidence="2">
    <location>
        <begin position="296"/>
        <end position="315"/>
    </location>
</feature>
<dbReference type="AlphaFoldDB" id="A0AAI8Z3G0"/>
<sequence length="825" mass="91673">MQDRTERRMSWLSLRRRRTTGNLKSLPNGHQVSQEGVPAIIMPTTKDRPPPSLRPFSQPDVPRSNAENANLFYAYAQKVGSHRSVDEDLHLIRVPQGDDTSSRYSLTFASASFADDWYKLVKQHFPNTNRPAPQLFSFRTDDFLSRAWRHPAFGHLQTKWMYTTLSDTSSDSSLGGEAQRSMPVQDEQGNILGGAASPSTSADSGRTRREVKDMKDGVGRVGEHSEKMMETVERNTEGARKSAEAREEHGHYGQADGHSREHFYMRELSGHFGRMTDLLERNTEHMENLSKRQFDHEQKLQQALESMSARQSPDALDLSRFSSHLDRIQQMMEQSLQERQDSARSAREKPPSVNLSPLAEGLGKMQEAVEQNSTLMKALLEESSQQDPEAPRTPFGAPFRPQQVDLSPLDERLQGILDAIQQQNSHMQALVGFASGGQAGQSGDSPPPANTSLAPLSEHLEQIHNAIEEGNKQAREAAAKFRREKLVDFKPLTSRLDALQNTTKTNVNHFEKLLDAQKAIRQALERDRRELDFSPLAETLGHAIENQHAPLLEQLQSINSGITRNEDVFTTAITDVLGGVDLTELYSRLDALQEAVQKNSTDTTQTIDCASLKGHLEAIRETIASNAEQLTALIEAQRAHATPTDKTGPDIDLTPLTDHLNRIHTSLEKATKPDPPPGRSGSGSGDPKFVLKALTSHLSRIQSVTESNAQTVHTLLQRTPSPSPSPSTNEKLHTYIADALDSLRRTNARQKRQEGDLEGLERKVEATNSQFRELMGAQRDMNRVLRTLAEALAAQNPASCGHVVIPPPRKIGRKVVGFVYDAGGK</sequence>
<feature type="coiled-coil region" evidence="1">
    <location>
        <begin position="743"/>
        <end position="777"/>
    </location>
</feature>
<dbReference type="EMBL" id="CAVMBE010000053">
    <property type="protein sequence ID" value="CAK4031771.1"/>
    <property type="molecule type" value="Genomic_DNA"/>
</dbReference>
<feature type="compositionally biased region" description="Basic and acidic residues" evidence="2">
    <location>
        <begin position="205"/>
        <end position="261"/>
    </location>
</feature>